<feature type="domain" description="PAS" evidence="16">
    <location>
        <begin position="349"/>
        <end position="397"/>
    </location>
</feature>
<keyword evidence="10" id="KW-0067">ATP-binding</keyword>
<evidence type="ECO:0000259" key="16">
    <source>
        <dbReference type="PROSITE" id="PS50112"/>
    </source>
</evidence>
<evidence type="ECO:0000256" key="2">
    <source>
        <dbReference type="ARBA" id="ARBA00004651"/>
    </source>
</evidence>
<keyword evidence="9" id="KW-0418">Kinase</keyword>
<keyword evidence="5" id="KW-0597">Phosphoprotein</keyword>
<keyword evidence="7 14" id="KW-0812">Transmembrane</keyword>
<evidence type="ECO:0000259" key="15">
    <source>
        <dbReference type="PROSITE" id="PS50109"/>
    </source>
</evidence>
<dbReference type="PROSITE" id="PS50113">
    <property type="entry name" value="PAC"/>
    <property type="match status" value="1"/>
</dbReference>
<dbReference type="InterPro" id="IPR003594">
    <property type="entry name" value="HATPase_dom"/>
</dbReference>
<keyword evidence="11 14" id="KW-1133">Transmembrane helix</keyword>
<evidence type="ECO:0000256" key="5">
    <source>
        <dbReference type="ARBA" id="ARBA00022553"/>
    </source>
</evidence>
<dbReference type="SMART" id="SM00091">
    <property type="entry name" value="PAS"/>
    <property type="match status" value="1"/>
</dbReference>
<keyword evidence="4" id="KW-1003">Cell membrane</keyword>
<dbReference type="InterPro" id="IPR000014">
    <property type="entry name" value="PAS"/>
</dbReference>
<dbReference type="Gene3D" id="3.30.565.10">
    <property type="entry name" value="Histidine kinase-like ATPase, C-terminal domain"/>
    <property type="match status" value="1"/>
</dbReference>
<reference evidence="19" key="1">
    <citation type="submission" date="2020-06" db="EMBL/GenBank/DDBJ databases">
        <title>A novel thermopfilic bacterium from Erzurum, Turkey.</title>
        <authorList>
            <person name="Adiguzel A."/>
            <person name="Ay H."/>
            <person name="Baltaci M.O."/>
        </authorList>
    </citation>
    <scope>NUCLEOTIDE SEQUENCE</scope>
    <source>
        <strain evidence="19">P2</strain>
    </source>
</reference>
<dbReference type="NCBIfam" id="TIGR00229">
    <property type="entry name" value="sensory_box"/>
    <property type="match status" value="1"/>
</dbReference>
<sequence length="694" mass="78637">MNQIFQSKLTKKYLFVTLIVIVTALTSVYYLTVHVMKESMRKEIENRNELLARSISSKTSFLFEKMVNDTRVISEFVKEDAYNNQELYVSEIERVLTKNPFYLFINVVDENEHAIATIPNVHSSSASMHQIIDRLKWSKTHYISNLITLDDGRRTIAIAYPLLNDKGDYKGAVISYVNLHVISEYLKQVKIGLEGINALVDRKGVILAHTNESFIGQQISDHPLGEFLEKERVGVWEGSIFGKYMLMAYRPIQAGSYGLIVGETIRQALAPTVQIQKLLLQGFIIVLLITILLTILGTSRVVRPIIHLIKQARIYKEGKKSHYEPLKTGDELEELSVTMDEMAKELQSKEQRLFYILESIPYGVITIDKDGKIMTFNKGAEKLTLFHREEAIGKLLIDLPLKKSIDDFIAWKTIKEGKQINELESYIYDKSGKKHVIRIYSSLFTGEDKKIIGAIIILRDVSEIKKLEEYLKQTERLAALGQLTAGIAHEIKNPLSIIQAAAEAIQLDIKDTSFVNEMADDILETTDRLNHLLTEFLKMAKGEEKENLVPTNVVQVLNELLSLLKNQLNDKNIHVLQSYDSEQVMIMANPNKITQVFLNIILNSIQAMPEGGNLMIRIVDQEQSWVIEMEDTGIGIPPSKLEWIFTPFYTTKKEGTGLGLAIAYEIISQHNGKISASSDEDGTTITVQFPKISA</sequence>
<evidence type="ECO:0000256" key="13">
    <source>
        <dbReference type="ARBA" id="ARBA00023136"/>
    </source>
</evidence>
<accession>A0A8J8KD23</accession>
<dbReference type="GO" id="GO:0000155">
    <property type="term" value="F:phosphorelay sensor kinase activity"/>
    <property type="evidence" value="ECO:0007669"/>
    <property type="project" value="InterPro"/>
</dbReference>
<dbReference type="PRINTS" id="PR00344">
    <property type="entry name" value="BCTRLSENSOR"/>
</dbReference>
<dbReference type="CDD" id="cd00082">
    <property type="entry name" value="HisKA"/>
    <property type="match status" value="1"/>
</dbReference>
<protein>
    <recommendedName>
        <fullName evidence="3">histidine kinase</fullName>
        <ecNumber evidence="3">2.7.13.3</ecNumber>
    </recommendedName>
</protein>
<dbReference type="CDD" id="cd06225">
    <property type="entry name" value="HAMP"/>
    <property type="match status" value="1"/>
</dbReference>
<evidence type="ECO:0000259" key="17">
    <source>
        <dbReference type="PROSITE" id="PS50113"/>
    </source>
</evidence>
<evidence type="ECO:0000313" key="20">
    <source>
        <dbReference type="Proteomes" id="UP000625804"/>
    </source>
</evidence>
<dbReference type="Pfam" id="PF02743">
    <property type="entry name" value="dCache_1"/>
    <property type="match status" value="1"/>
</dbReference>
<dbReference type="SUPFAM" id="SSF103190">
    <property type="entry name" value="Sensory domain-like"/>
    <property type="match status" value="1"/>
</dbReference>
<dbReference type="Gene3D" id="1.10.287.130">
    <property type="match status" value="1"/>
</dbReference>
<dbReference type="PANTHER" id="PTHR43065">
    <property type="entry name" value="SENSOR HISTIDINE KINASE"/>
    <property type="match status" value="1"/>
</dbReference>
<dbReference type="InterPro" id="IPR029151">
    <property type="entry name" value="Sensor-like_sf"/>
</dbReference>
<dbReference type="InterPro" id="IPR036097">
    <property type="entry name" value="HisK_dim/P_sf"/>
</dbReference>
<dbReference type="Pfam" id="PF00512">
    <property type="entry name" value="HisKA"/>
    <property type="match status" value="1"/>
</dbReference>
<feature type="domain" description="Histidine kinase" evidence="15">
    <location>
        <begin position="486"/>
        <end position="693"/>
    </location>
</feature>
<evidence type="ECO:0000256" key="3">
    <source>
        <dbReference type="ARBA" id="ARBA00012438"/>
    </source>
</evidence>
<proteinExistence type="predicted"/>
<evidence type="ECO:0000313" key="19">
    <source>
        <dbReference type="EMBL" id="NSL53182.1"/>
    </source>
</evidence>
<comment type="subcellular location">
    <subcellularLocation>
        <location evidence="2">Cell membrane</location>
        <topology evidence="2">Multi-pass membrane protein</topology>
    </subcellularLocation>
</comment>
<feature type="domain" description="HAMP" evidence="18">
    <location>
        <begin position="299"/>
        <end position="351"/>
    </location>
</feature>
<dbReference type="GO" id="GO:0005524">
    <property type="term" value="F:ATP binding"/>
    <property type="evidence" value="ECO:0007669"/>
    <property type="project" value="UniProtKB-KW"/>
</dbReference>
<dbReference type="EMBL" id="JABTTE010000030">
    <property type="protein sequence ID" value="NSL53182.1"/>
    <property type="molecule type" value="Genomic_DNA"/>
</dbReference>
<evidence type="ECO:0000256" key="11">
    <source>
        <dbReference type="ARBA" id="ARBA00022989"/>
    </source>
</evidence>
<dbReference type="InterPro" id="IPR036890">
    <property type="entry name" value="HATPase_C_sf"/>
</dbReference>
<evidence type="ECO:0000256" key="1">
    <source>
        <dbReference type="ARBA" id="ARBA00000085"/>
    </source>
</evidence>
<dbReference type="SUPFAM" id="SSF47384">
    <property type="entry name" value="Homodimeric domain of signal transducing histidine kinase"/>
    <property type="match status" value="1"/>
</dbReference>
<gene>
    <name evidence="19" type="ORF">HR057_15685</name>
</gene>
<dbReference type="CDD" id="cd00130">
    <property type="entry name" value="PAS"/>
    <property type="match status" value="1"/>
</dbReference>
<dbReference type="InterPro" id="IPR003660">
    <property type="entry name" value="HAMP_dom"/>
</dbReference>
<dbReference type="PROSITE" id="PS50112">
    <property type="entry name" value="PAS"/>
    <property type="match status" value="1"/>
</dbReference>
<keyword evidence="12" id="KW-0902">Two-component regulatory system</keyword>
<dbReference type="CDD" id="cd18773">
    <property type="entry name" value="PDC1_HK_sensor"/>
    <property type="match status" value="1"/>
</dbReference>
<dbReference type="CDD" id="cd18774">
    <property type="entry name" value="PDC2_HK_sensor"/>
    <property type="match status" value="1"/>
</dbReference>
<dbReference type="InterPro" id="IPR035965">
    <property type="entry name" value="PAS-like_dom_sf"/>
</dbReference>
<feature type="transmembrane region" description="Helical" evidence="14">
    <location>
        <begin position="12"/>
        <end position="32"/>
    </location>
</feature>
<dbReference type="AlphaFoldDB" id="A0A8J8KD23"/>
<evidence type="ECO:0000256" key="6">
    <source>
        <dbReference type="ARBA" id="ARBA00022679"/>
    </source>
</evidence>
<evidence type="ECO:0000256" key="9">
    <source>
        <dbReference type="ARBA" id="ARBA00022777"/>
    </source>
</evidence>
<name>A0A8J8KD23_9BACI</name>
<dbReference type="Pfam" id="PF13426">
    <property type="entry name" value="PAS_9"/>
    <property type="match status" value="1"/>
</dbReference>
<dbReference type="GO" id="GO:0005886">
    <property type="term" value="C:plasma membrane"/>
    <property type="evidence" value="ECO:0007669"/>
    <property type="project" value="UniProtKB-SubCell"/>
</dbReference>
<dbReference type="Gene3D" id="6.10.340.10">
    <property type="match status" value="1"/>
</dbReference>
<feature type="domain" description="PAC" evidence="17">
    <location>
        <begin position="421"/>
        <end position="473"/>
    </location>
</feature>
<dbReference type="Proteomes" id="UP000625804">
    <property type="component" value="Unassembled WGS sequence"/>
</dbReference>
<keyword evidence="8" id="KW-0547">Nucleotide-binding</keyword>
<keyword evidence="20" id="KW-1185">Reference proteome</keyword>
<dbReference type="PROSITE" id="PS50885">
    <property type="entry name" value="HAMP"/>
    <property type="match status" value="1"/>
</dbReference>
<organism evidence="19 20">
    <name type="scientific">Calidifontibacillus erzurumensis</name>
    <dbReference type="NCBI Taxonomy" id="2741433"/>
    <lineage>
        <taxon>Bacteria</taxon>
        <taxon>Bacillati</taxon>
        <taxon>Bacillota</taxon>
        <taxon>Bacilli</taxon>
        <taxon>Bacillales</taxon>
        <taxon>Bacillaceae</taxon>
        <taxon>Calidifontibacillus/Schinkia group</taxon>
        <taxon>Calidifontibacillus</taxon>
    </lineage>
</organism>
<dbReference type="Pfam" id="PF02518">
    <property type="entry name" value="HATPase_c"/>
    <property type="match status" value="1"/>
</dbReference>
<dbReference type="RefSeq" id="WP_173732382.1">
    <property type="nucleotide sequence ID" value="NZ_JABTTE010000030.1"/>
</dbReference>
<dbReference type="InterPro" id="IPR005467">
    <property type="entry name" value="His_kinase_dom"/>
</dbReference>
<dbReference type="InterPro" id="IPR033479">
    <property type="entry name" value="dCache_1"/>
</dbReference>
<evidence type="ECO:0000256" key="4">
    <source>
        <dbReference type="ARBA" id="ARBA00022475"/>
    </source>
</evidence>
<evidence type="ECO:0000259" key="18">
    <source>
        <dbReference type="PROSITE" id="PS50885"/>
    </source>
</evidence>
<dbReference type="EC" id="2.7.13.3" evidence="3"/>
<comment type="caution">
    <text evidence="19">The sequence shown here is derived from an EMBL/GenBank/DDBJ whole genome shotgun (WGS) entry which is preliminary data.</text>
</comment>
<evidence type="ECO:0000256" key="12">
    <source>
        <dbReference type="ARBA" id="ARBA00023012"/>
    </source>
</evidence>
<keyword evidence="6" id="KW-0808">Transferase</keyword>
<keyword evidence="13 14" id="KW-0472">Membrane</keyword>
<dbReference type="PROSITE" id="PS50109">
    <property type="entry name" value="HIS_KIN"/>
    <property type="match status" value="1"/>
</dbReference>
<dbReference type="InterPro" id="IPR004358">
    <property type="entry name" value="Sig_transdc_His_kin-like_C"/>
</dbReference>
<dbReference type="SMART" id="SM00388">
    <property type="entry name" value="HisKA"/>
    <property type="match status" value="1"/>
</dbReference>
<evidence type="ECO:0000256" key="10">
    <source>
        <dbReference type="ARBA" id="ARBA00022840"/>
    </source>
</evidence>
<dbReference type="PANTHER" id="PTHR43065:SF10">
    <property type="entry name" value="PEROXIDE STRESS-ACTIVATED HISTIDINE KINASE MAK3"/>
    <property type="match status" value="1"/>
</dbReference>
<evidence type="ECO:0000256" key="14">
    <source>
        <dbReference type="SAM" id="Phobius"/>
    </source>
</evidence>
<evidence type="ECO:0000256" key="7">
    <source>
        <dbReference type="ARBA" id="ARBA00022692"/>
    </source>
</evidence>
<dbReference type="SMART" id="SM00387">
    <property type="entry name" value="HATPase_c"/>
    <property type="match status" value="1"/>
</dbReference>
<evidence type="ECO:0000256" key="8">
    <source>
        <dbReference type="ARBA" id="ARBA00022741"/>
    </source>
</evidence>
<dbReference type="InterPro" id="IPR003661">
    <property type="entry name" value="HisK_dim/P_dom"/>
</dbReference>
<dbReference type="SUPFAM" id="SSF55874">
    <property type="entry name" value="ATPase domain of HSP90 chaperone/DNA topoisomerase II/histidine kinase"/>
    <property type="match status" value="1"/>
</dbReference>
<dbReference type="Gene3D" id="3.30.450.20">
    <property type="entry name" value="PAS domain"/>
    <property type="match status" value="3"/>
</dbReference>
<dbReference type="InterPro" id="IPR000700">
    <property type="entry name" value="PAS-assoc_C"/>
</dbReference>
<comment type="catalytic activity">
    <reaction evidence="1">
        <text>ATP + protein L-histidine = ADP + protein N-phospho-L-histidine.</text>
        <dbReference type="EC" id="2.7.13.3"/>
    </reaction>
</comment>
<dbReference type="SUPFAM" id="SSF55785">
    <property type="entry name" value="PYP-like sensor domain (PAS domain)"/>
    <property type="match status" value="1"/>
</dbReference>